<evidence type="ECO:0000313" key="1">
    <source>
        <dbReference type="EMBL" id="GBO98420.1"/>
    </source>
</evidence>
<comment type="caution">
    <text evidence="1">The sequence shown here is derived from an EMBL/GenBank/DDBJ whole genome shotgun (WGS) entry which is preliminary data.</text>
</comment>
<reference evidence="1 2" key="1">
    <citation type="journal article" date="2019" name="Commun. Biol.">
        <title>The bagworm genome reveals a unique fibroin gene that provides high tensile strength.</title>
        <authorList>
            <person name="Kono N."/>
            <person name="Nakamura H."/>
            <person name="Ohtoshi R."/>
            <person name="Tomita M."/>
            <person name="Numata K."/>
            <person name="Arakawa K."/>
        </authorList>
    </citation>
    <scope>NUCLEOTIDE SEQUENCE [LARGE SCALE GENOMIC DNA]</scope>
</reference>
<dbReference type="Proteomes" id="UP000299102">
    <property type="component" value="Unassembled WGS sequence"/>
</dbReference>
<dbReference type="EMBL" id="BGZK01006383">
    <property type="protein sequence ID" value="GBO98420.1"/>
    <property type="molecule type" value="Genomic_DNA"/>
</dbReference>
<accession>A0A4C1SBG6</accession>
<protein>
    <submittedName>
        <fullName evidence="1">Uncharacterized protein</fullName>
    </submittedName>
</protein>
<name>A0A4C1SBG6_EUMVA</name>
<sequence>MHMQTTLLNGVCTLGIVSQRCLGWQDNQVLREEKAYDPVANELQLLLPIYRLLYALTGSMGASSRPYICFLASGHWSNILSPWNTWSVERELA</sequence>
<evidence type="ECO:0000313" key="2">
    <source>
        <dbReference type="Proteomes" id="UP000299102"/>
    </source>
</evidence>
<proteinExistence type="predicted"/>
<dbReference type="AlphaFoldDB" id="A0A4C1SBG6"/>
<organism evidence="1 2">
    <name type="scientific">Eumeta variegata</name>
    <name type="common">Bagworm moth</name>
    <name type="synonym">Eumeta japonica</name>
    <dbReference type="NCBI Taxonomy" id="151549"/>
    <lineage>
        <taxon>Eukaryota</taxon>
        <taxon>Metazoa</taxon>
        <taxon>Ecdysozoa</taxon>
        <taxon>Arthropoda</taxon>
        <taxon>Hexapoda</taxon>
        <taxon>Insecta</taxon>
        <taxon>Pterygota</taxon>
        <taxon>Neoptera</taxon>
        <taxon>Endopterygota</taxon>
        <taxon>Lepidoptera</taxon>
        <taxon>Glossata</taxon>
        <taxon>Ditrysia</taxon>
        <taxon>Tineoidea</taxon>
        <taxon>Psychidae</taxon>
        <taxon>Oiketicinae</taxon>
        <taxon>Eumeta</taxon>
    </lineage>
</organism>
<gene>
    <name evidence="1" type="ORF">EVAR_72160_1</name>
</gene>
<keyword evidence="2" id="KW-1185">Reference proteome</keyword>